<reference evidence="3 4" key="1">
    <citation type="submission" date="2018-05" db="EMBL/GenBank/DDBJ databases">
        <title>Genomic Encyclopedia of Type Strains, Phase IV (KMG-IV): sequencing the most valuable type-strain genomes for metagenomic binning, comparative biology and taxonomic classification.</title>
        <authorList>
            <person name="Goeker M."/>
        </authorList>
    </citation>
    <scope>NUCLEOTIDE SEQUENCE [LARGE SCALE GENOMIC DNA]</scope>
    <source>
        <strain evidence="3 4">DSM 28579</strain>
    </source>
</reference>
<dbReference type="InterPro" id="IPR011032">
    <property type="entry name" value="GroES-like_sf"/>
</dbReference>
<comment type="caution">
    <text evidence="3">The sequence shown here is derived from an EMBL/GenBank/DDBJ whole genome shotgun (WGS) entry which is preliminary data.</text>
</comment>
<evidence type="ECO:0000256" key="1">
    <source>
        <dbReference type="ARBA" id="ARBA00023002"/>
    </source>
</evidence>
<keyword evidence="4" id="KW-1185">Reference proteome</keyword>
<dbReference type="Pfam" id="PF08240">
    <property type="entry name" value="ADH_N"/>
    <property type="match status" value="1"/>
</dbReference>
<dbReference type="InterPro" id="IPR036291">
    <property type="entry name" value="NAD(P)-bd_dom_sf"/>
</dbReference>
<dbReference type="SUPFAM" id="SSF50129">
    <property type="entry name" value="GroES-like"/>
    <property type="match status" value="1"/>
</dbReference>
<dbReference type="PANTHER" id="PTHR11695:SF294">
    <property type="entry name" value="RETICULON-4-INTERACTING PROTEIN 1, MITOCHONDRIAL"/>
    <property type="match status" value="1"/>
</dbReference>
<protein>
    <recommendedName>
        <fullName evidence="2">Enoyl reductase (ER) domain-containing protein</fullName>
    </recommendedName>
</protein>
<dbReference type="SMART" id="SM00829">
    <property type="entry name" value="PKS_ER"/>
    <property type="match status" value="1"/>
</dbReference>
<dbReference type="Gene3D" id="3.40.50.720">
    <property type="entry name" value="NAD(P)-binding Rossmann-like Domain"/>
    <property type="match status" value="1"/>
</dbReference>
<dbReference type="CDD" id="cd05289">
    <property type="entry name" value="MDR_like_2"/>
    <property type="match status" value="1"/>
</dbReference>
<dbReference type="InterPro" id="IPR020843">
    <property type="entry name" value="ER"/>
</dbReference>
<sequence length="334" mass="37210">MKALLITGYGDVKDNLKFSQIDKPKIKENQVLVEVYAASTNPVDYKIIKGELKPIKKLDFPARIGYDVAGVVVEKGANVKDFNVGDEIFSRVSGMSPGTFAEFVAIDSELVCPKPKQLSLSGAASLPLVGVTTIQVFNEAHLKKGDKVLIHAGSGGIGTFAIQYAKSKGAYVYTTTSTKNVDWVKELGADRVIDYKKENYLDIAKEVDVVYDTLGDDYTYDAFKAIKKGGKVITLVGVMDKESAKELGLNWFYRFILSLKRIKINKEIKRKSAHYKFILMEPNKEQICEIKKLADDGFIKPVIDREYPFSEAIEALQYQKTGRAKGKIIIKVKE</sequence>
<dbReference type="EMBL" id="QENZ01000003">
    <property type="protein sequence ID" value="PVX51937.1"/>
    <property type="molecule type" value="Genomic_DNA"/>
</dbReference>
<organism evidence="3 4">
    <name type="scientific">Balneicella halophila</name>
    <dbReference type="NCBI Taxonomy" id="1537566"/>
    <lineage>
        <taxon>Bacteria</taxon>
        <taxon>Pseudomonadati</taxon>
        <taxon>Bacteroidota</taxon>
        <taxon>Bacteroidia</taxon>
        <taxon>Bacteroidales</taxon>
        <taxon>Balneicellaceae</taxon>
        <taxon>Balneicella</taxon>
    </lineage>
</organism>
<dbReference type="Gene3D" id="3.90.180.10">
    <property type="entry name" value="Medium-chain alcohol dehydrogenases, catalytic domain"/>
    <property type="match status" value="1"/>
</dbReference>
<dbReference type="InterPro" id="IPR013154">
    <property type="entry name" value="ADH-like_N"/>
</dbReference>
<dbReference type="AlphaFoldDB" id="A0A7L4URU2"/>
<evidence type="ECO:0000313" key="4">
    <source>
        <dbReference type="Proteomes" id="UP000251835"/>
    </source>
</evidence>
<evidence type="ECO:0000259" key="2">
    <source>
        <dbReference type="SMART" id="SM00829"/>
    </source>
</evidence>
<name>A0A7L4URU2_BALHA</name>
<accession>A0A7L4URU2</accession>
<feature type="domain" description="Enoyl reductase (ER)" evidence="2">
    <location>
        <begin position="11"/>
        <end position="330"/>
    </location>
</feature>
<dbReference type="InterPro" id="IPR050700">
    <property type="entry name" value="YIM1/Zinc_Alcohol_DH_Fams"/>
</dbReference>
<dbReference type="Proteomes" id="UP000251835">
    <property type="component" value="Unassembled WGS sequence"/>
</dbReference>
<dbReference type="OrthoDB" id="9787435at2"/>
<dbReference type="PROSITE" id="PS01162">
    <property type="entry name" value="QOR_ZETA_CRYSTAL"/>
    <property type="match status" value="1"/>
</dbReference>
<dbReference type="GO" id="GO:0016491">
    <property type="term" value="F:oxidoreductase activity"/>
    <property type="evidence" value="ECO:0007669"/>
    <property type="project" value="UniProtKB-KW"/>
</dbReference>
<dbReference type="PANTHER" id="PTHR11695">
    <property type="entry name" value="ALCOHOL DEHYDROGENASE RELATED"/>
    <property type="match status" value="1"/>
</dbReference>
<evidence type="ECO:0000313" key="3">
    <source>
        <dbReference type="EMBL" id="PVX51937.1"/>
    </source>
</evidence>
<dbReference type="GO" id="GO:0008270">
    <property type="term" value="F:zinc ion binding"/>
    <property type="evidence" value="ECO:0007669"/>
    <property type="project" value="InterPro"/>
</dbReference>
<gene>
    <name evidence="3" type="ORF">C7377_0231</name>
</gene>
<keyword evidence="1" id="KW-0560">Oxidoreductase</keyword>
<dbReference type="Pfam" id="PF13602">
    <property type="entry name" value="ADH_zinc_N_2"/>
    <property type="match status" value="1"/>
</dbReference>
<proteinExistence type="predicted"/>
<dbReference type="SUPFAM" id="SSF51735">
    <property type="entry name" value="NAD(P)-binding Rossmann-fold domains"/>
    <property type="match status" value="1"/>
</dbReference>
<dbReference type="InterPro" id="IPR002364">
    <property type="entry name" value="Quin_OxRdtase/zeta-crystal_CS"/>
</dbReference>
<dbReference type="RefSeq" id="WP_116495505.1">
    <property type="nucleotide sequence ID" value="NZ_QENZ01000003.1"/>
</dbReference>